<evidence type="ECO:0000256" key="6">
    <source>
        <dbReference type="ARBA" id="ARBA00022729"/>
    </source>
</evidence>
<dbReference type="Pfam" id="PF00051">
    <property type="entry name" value="Kringle"/>
    <property type="match status" value="1"/>
</dbReference>
<dbReference type="AlphaFoldDB" id="A0AAR2IMU9"/>
<keyword evidence="8 12" id="KW-1015">Disulfide bond</keyword>
<evidence type="ECO:0000256" key="11">
    <source>
        <dbReference type="PROSITE-ProRule" id="PRU00121"/>
    </source>
</evidence>
<dbReference type="GO" id="GO:0005576">
    <property type="term" value="C:extracellular region"/>
    <property type="evidence" value="ECO:0007669"/>
    <property type="project" value="UniProtKB-SubCell"/>
</dbReference>
<dbReference type="PROSITE" id="PS50070">
    <property type="entry name" value="KRINGLE_2"/>
    <property type="match status" value="1"/>
</dbReference>
<dbReference type="SUPFAM" id="SSF56487">
    <property type="entry name" value="SRCR-like"/>
    <property type="match status" value="3"/>
</dbReference>
<feature type="disulfide bond" evidence="12">
    <location>
        <begin position="376"/>
        <end position="437"/>
    </location>
</feature>
<evidence type="ECO:0000256" key="8">
    <source>
        <dbReference type="ARBA" id="ARBA00023157"/>
    </source>
</evidence>
<feature type="signal peptide" evidence="13">
    <location>
        <begin position="1"/>
        <end position="21"/>
    </location>
</feature>
<evidence type="ECO:0000259" key="14">
    <source>
        <dbReference type="PROSITE" id="PS50070"/>
    </source>
</evidence>
<organism evidence="17 18">
    <name type="scientific">Pygocentrus nattereri</name>
    <name type="common">Red-bellied piranha</name>
    <dbReference type="NCBI Taxonomy" id="42514"/>
    <lineage>
        <taxon>Eukaryota</taxon>
        <taxon>Metazoa</taxon>
        <taxon>Chordata</taxon>
        <taxon>Craniata</taxon>
        <taxon>Vertebrata</taxon>
        <taxon>Euteleostomi</taxon>
        <taxon>Actinopterygii</taxon>
        <taxon>Neopterygii</taxon>
        <taxon>Teleostei</taxon>
        <taxon>Ostariophysi</taxon>
        <taxon>Characiformes</taxon>
        <taxon>Characoidei</taxon>
        <taxon>Pygocentrus</taxon>
    </lineage>
</organism>
<evidence type="ECO:0000256" key="12">
    <source>
        <dbReference type="PROSITE-ProRule" id="PRU00196"/>
    </source>
</evidence>
<dbReference type="InterPro" id="IPR001190">
    <property type="entry name" value="SRCR"/>
</dbReference>
<comment type="caution">
    <text evidence="12">Lacks conserved residue(s) required for the propagation of feature annotation.</text>
</comment>
<evidence type="ECO:0000256" key="1">
    <source>
        <dbReference type="ARBA" id="ARBA00002744"/>
    </source>
</evidence>
<feature type="disulfide bond" evidence="12">
    <location>
        <begin position="191"/>
        <end position="201"/>
    </location>
</feature>
<dbReference type="InterPro" id="IPR009003">
    <property type="entry name" value="Peptidase_S1_PA"/>
</dbReference>
<accession>A0AAR2IMU9</accession>
<dbReference type="InterPro" id="IPR000001">
    <property type="entry name" value="Kringle"/>
</dbReference>
<dbReference type="FunFam" id="2.40.10.10:FF:000053">
    <property type="entry name" value="Neurotrypsin"/>
    <property type="match status" value="1"/>
</dbReference>
<dbReference type="SMART" id="SM00202">
    <property type="entry name" value="SR"/>
    <property type="match status" value="3"/>
</dbReference>
<dbReference type="SUPFAM" id="SSF50494">
    <property type="entry name" value="Trypsin-like serine proteases"/>
    <property type="match status" value="1"/>
</dbReference>
<reference evidence="17" key="3">
    <citation type="submission" date="2025-09" db="UniProtKB">
        <authorList>
            <consortium name="Ensembl"/>
        </authorList>
    </citation>
    <scope>IDENTIFICATION</scope>
</reference>
<feature type="disulfide bond" evidence="12">
    <location>
        <begin position="147"/>
        <end position="211"/>
    </location>
</feature>
<feature type="disulfide bond" evidence="12">
    <location>
        <begin position="407"/>
        <end position="417"/>
    </location>
</feature>
<dbReference type="PROSITE" id="PS00135">
    <property type="entry name" value="TRYPSIN_SER"/>
    <property type="match status" value="1"/>
</dbReference>
<dbReference type="SMART" id="SM00130">
    <property type="entry name" value="KR"/>
    <property type="match status" value="1"/>
</dbReference>
<dbReference type="Pfam" id="PF00530">
    <property type="entry name" value="SRCR"/>
    <property type="match status" value="3"/>
</dbReference>
<evidence type="ECO:0000259" key="15">
    <source>
        <dbReference type="PROSITE" id="PS50240"/>
    </source>
</evidence>
<evidence type="ECO:0000313" key="18">
    <source>
        <dbReference type="Proteomes" id="UP001501920"/>
    </source>
</evidence>
<keyword evidence="6 13" id="KW-0732">Signal</keyword>
<dbReference type="Proteomes" id="UP001501920">
    <property type="component" value="Chromosome 22"/>
</dbReference>
<dbReference type="InterPro" id="IPR033116">
    <property type="entry name" value="TRYPSIN_SER"/>
</dbReference>
<feature type="domain" description="SRCR" evidence="16">
    <location>
        <begin position="338"/>
        <end position="438"/>
    </location>
</feature>
<dbReference type="Gene3D" id="2.40.20.10">
    <property type="entry name" value="Plasminogen Kringle 4"/>
    <property type="match status" value="1"/>
</dbReference>
<feature type="domain" description="SRCR" evidence="16">
    <location>
        <begin position="229"/>
        <end position="324"/>
    </location>
</feature>
<dbReference type="InterPro" id="IPR038178">
    <property type="entry name" value="Kringle_sf"/>
</dbReference>
<feature type="domain" description="SRCR" evidence="16">
    <location>
        <begin position="122"/>
        <end position="222"/>
    </location>
</feature>
<evidence type="ECO:0000256" key="9">
    <source>
        <dbReference type="ARBA" id="ARBA00023180"/>
    </source>
</evidence>
<dbReference type="InterPro" id="IPR001254">
    <property type="entry name" value="Trypsin_dom"/>
</dbReference>
<dbReference type="InterPro" id="IPR043504">
    <property type="entry name" value="Peptidase_S1_PA_chymotrypsin"/>
</dbReference>
<dbReference type="PANTHER" id="PTHR19331:SF22">
    <property type="entry name" value="DELETED IN MALIGNANT BRAIN TUMORS 1 PROTEIN"/>
    <property type="match status" value="1"/>
</dbReference>
<keyword evidence="18" id="KW-1185">Reference proteome</keyword>
<evidence type="ECO:0000256" key="7">
    <source>
        <dbReference type="ARBA" id="ARBA00022737"/>
    </source>
</evidence>
<dbReference type="SMART" id="SM00020">
    <property type="entry name" value="Tryp_SPc"/>
    <property type="match status" value="1"/>
</dbReference>
<evidence type="ECO:0000256" key="3">
    <source>
        <dbReference type="ARBA" id="ARBA00017669"/>
    </source>
</evidence>
<feature type="disulfide bond" evidence="12">
    <location>
        <begin position="293"/>
        <end position="303"/>
    </location>
</feature>
<dbReference type="Gene3D" id="2.40.10.10">
    <property type="entry name" value="Trypsin-like serine proteases"/>
    <property type="match status" value="1"/>
</dbReference>
<feature type="chain" id="PRO_5043882529" description="Neurotrypsin" evidence="13">
    <location>
        <begin position="22"/>
        <end position="721"/>
    </location>
</feature>
<keyword evidence="5 11" id="KW-0420">Kringle</keyword>
<keyword evidence="4" id="KW-0964">Secreted</keyword>
<evidence type="ECO:0000256" key="13">
    <source>
        <dbReference type="SAM" id="SignalP"/>
    </source>
</evidence>
<dbReference type="InterPro" id="IPR018056">
    <property type="entry name" value="Kringle_CS"/>
</dbReference>
<evidence type="ECO:0000259" key="16">
    <source>
        <dbReference type="PROSITE" id="PS50287"/>
    </source>
</evidence>
<dbReference type="PROSITE" id="PS00021">
    <property type="entry name" value="KRINGLE_1"/>
    <property type="match status" value="1"/>
</dbReference>
<dbReference type="CDD" id="cd00190">
    <property type="entry name" value="Tryp_SPc"/>
    <property type="match status" value="1"/>
</dbReference>
<name>A0AAR2IMU9_PYGNA</name>
<dbReference type="FunFam" id="3.10.250.10:FF:000006">
    <property type="entry name" value="neurotrypsin isoform X2"/>
    <property type="match status" value="1"/>
</dbReference>
<protein>
    <recommendedName>
        <fullName evidence="3">Neurotrypsin</fullName>
    </recommendedName>
    <alternativeName>
        <fullName evidence="10">Serine protease 12</fullName>
    </alternativeName>
</protein>
<dbReference type="InterPro" id="IPR036772">
    <property type="entry name" value="SRCR-like_dom_sf"/>
</dbReference>
<dbReference type="PANTHER" id="PTHR19331">
    <property type="entry name" value="SCAVENGER RECEPTOR DOMAIN-CONTAINING"/>
    <property type="match status" value="1"/>
</dbReference>
<reference evidence="17" key="2">
    <citation type="submission" date="2025-08" db="UniProtKB">
        <authorList>
            <consortium name="Ensembl"/>
        </authorList>
    </citation>
    <scope>IDENTIFICATION</scope>
</reference>
<feature type="disulfide bond" evidence="12">
    <location>
        <begin position="363"/>
        <end position="427"/>
    </location>
</feature>
<evidence type="ECO:0000256" key="4">
    <source>
        <dbReference type="ARBA" id="ARBA00022525"/>
    </source>
</evidence>
<proteinExistence type="predicted"/>
<dbReference type="GO" id="GO:0004252">
    <property type="term" value="F:serine-type endopeptidase activity"/>
    <property type="evidence" value="ECO:0007669"/>
    <property type="project" value="InterPro"/>
</dbReference>
<evidence type="ECO:0000256" key="5">
    <source>
        <dbReference type="ARBA" id="ARBA00022572"/>
    </source>
</evidence>
<keyword evidence="7" id="KW-0677">Repeat</keyword>
<dbReference type="PRINTS" id="PR00018">
    <property type="entry name" value="KRINGLE"/>
</dbReference>
<dbReference type="PROSITE" id="PS50240">
    <property type="entry name" value="TRYPSIN_DOM"/>
    <property type="match status" value="1"/>
</dbReference>
<dbReference type="Pfam" id="PF00089">
    <property type="entry name" value="Trypsin"/>
    <property type="match status" value="1"/>
</dbReference>
<dbReference type="FunFam" id="3.10.250.10:FF:000005">
    <property type="entry name" value="Neurotrypsin isoform A"/>
    <property type="match status" value="2"/>
</dbReference>
<feature type="domain" description="Peptidase S1" evidence="15">
    <location>
        <begin position="468"/>
        <end position="720"/>
    </location>
</feature>
<dbReference type="InterPro" id="IPR013806">
    <property type="entry name" value="Kringle-like"/>
</dbReference>
<evidence type="ECO:0000313" key="17">
    <source>
        <dbReference type="Ensembl" id="ENSPNAP00000039362.1"/>
    </source>
</evidence>
<dbReference type="PRINTS" id="PR00258">
    <property type="entry name" value="SPERACTRCPTR"/>
</dbReference>
<dbReference type="GO" id="GO:0016020">
    <property type="term" value="C:membrane"/>
    <property type="evidence" value="ECO:0007669"/>
    <property type="project" value="InterPro"/>
</dbReference>
<dbReference type="Ensembl" id="ENSPNAT00000078801.1">
    <property type="protein sequence ID" value="ENSPNAP00000039362.1"/>
    <property type="gene ID" value="ENSPNAG00000009849.2"/>
</dbReference>
<dbReference type="SUPFAM" id="SSF57440">
    <property type="entry name" value="Kringle-like"/>
    <property type="match status" value="1"/>
</dbReference>
<sequence length="721" mass="78321">MTPLLSAACLLLLAVSRCCLCRDGSSSTSSSSSFVPPFADCAHSRGRAGHYRGSIDVTESGARCMNWTEVSGVSARYPGRGLGEHNYCRNPDGRIRPWCFFRNGRGRIDWGYCDCKQVFMPVRLSGGASVYEGRVEVYHGGQWGTVCDDQWDDNDAEVVCRQLGLGGTARAWVRAYFGSGVGRVLLDEVSCTGNELSIEQCPKSAWGEHNCDHTEDAGVSCIPLTDGSVRLVGGVGGFEGRLEIHYRGQWGTVCDDGWTATNTQVVCRQMGYSVSPEHFGAPSGPILLDNVSCTGKEPTLTHCSRADWLRHDCTHAEDVAIACSPQRTGQGVPTSVPVRLVGGENEREGRVEILVAGQWGTICDDGWTDQDAEVVCRQLGYSGLAKARVMAYFGEGEGPIHVDNVKCTGSERSLADCIKQQFGTHNCRHNEDAGVICNYGQLDNSAGVKEVASSVCGLRPAHTRQKRIIGGENSLRGGWPWQAAVRLRGSQADGRLVCGATLINSCWVLTSAHCFKRYGNSTRMYKVRVGDHHTLVPEENEEEYGVDRIILHPHYHPHSNDYDLALVRLVRHGGSGGPGGHGGECVRQSRSVLPVCLPARRERVPKGSASCFITGWGDTGRAYSKTLQQASITVLSKRQCKRRYAGQFTSRMLCAGAALDERRVDSCRGDSGGPLVCERGSGGWVLYGVTSWGHSCRLQDAPGVYTKVSAFLPWINKVTSQ</sequence>
<dbReference type="PROSITE" id="PS50287">
    <property type="entry name" value="SRCR_2"/>
    <property type="match status" value="3"/>
</dbReference>
<dbReference type="PRINTS" id="PR00722">
    <property type="entry name" value="CHYMOTRYPSIN"/>
</dbReference>
<dbReference type="GeneTree" id="ENSGT00940000158131"/>
<comment type="function">
    <text evidence="1">Plays a role in neuronal plasticity and the proteolytic action may subserve structural reorganizations associated with learning and memory operations.</text>
</comment>
<dbReference type="PROSITE" id="PS00420">
    <property type="entry name" value="SRCR_1"/>
    <property type="match status" value="3"/>
</dbReference>
<comment type="subcellular location">
    <subcellularLocation>
        <location evidence="2">Secreted</location>
    </subcellularLocation>
</comment>
<evidence type="ECO:0000256" key="10">
    <source>
        <dbReference type="ARBA" id="ARBA00030576"/>
    </source>
</evidence>
<feature type="domain" description="Kringle" evidence="14">
    <location>
        <begin position="40"/>
        <end position="118"/>
    </location>
</feature>
<feature type="disulfide bond" evidence="12">
    <location>
        <begin position="160"/>
        <end position="221"/>
    </location>
</feature>
<dbReference type="InterPro" id="IPR001314">
    <property type="entry name" value="Peptidase_S1A"/>
</dbReference>
<keyword evidence="9" id="KW-0325">Glycoprotein</keyword>
<dbReference type="GO" id="GO:0006508">
    <property type="term" value="P:proteolysis"/>
    <property type="evidence" value="ECO:0007669"/>
    <property type="project" value="InterPro"/>
</dbReference>
<reference evidence="17 18" key="1">
    <citation type="submission" date="2020-10" db="EMBL/GenBank/DDBJ databases">
        <title>Pygocentrus nattereri (red-bellied piranha) genome, fPygNat1, primary haplotype.</title>
        <authorList>
            <person name="Myers G."/>
            <person name="Meyer A."/>
            <person name="Karagic N."/>
            <person name="Pippel M."/>
            <person name="Winkler S."/>
            <person name="Tracey A."/>
            <person name="Wood J."/>
            <person name="Formenti G."/>
            <person name="Howe K."/>
            <person name="Fedrigo O."/>
            <person name="Jarvis E.D."/>
        </authorList>
    </citation>
    <scope>NUCLEOTIDE SEQUENCE [LARGE SCALE GENOMIC DNA]</scope>
</reference>
<gene>
    <name evidence="17" type="primary">PRSS12</name>
</gene>
<evidence type="ECO:0000256" key="2">
    <source>
        <dbReference type="ARBA" id="ARBA00004613"/>
    </source>
</evidence>
<dbReference type="Gene3D" id="3.10.250.10">
    <property type="entry name" value="SRCR-like domain"/>
    <property type="match status" value="3"/>
</dbReference>